<dbReference type="EMBL" id="CASHSV030000716">
    <property type="protein sequence ID" value="CAJ2674175.1"/>
    <property type="molecule type" value="Genomic_DNA"/>
</dbReference>
<evidence type="ECO:0000313" key="1">
    <source>
        <dbReference type="EMBL" id="CAJ2674175.1"/>
    </source>
</evidence>
<dbReference type="Proteomes" id="UP001177021">
    <property type="component" value="Unassembled WGS sequence"/>
</dbReference>
<sequence length="393" mass="45600">MSNYRPKEFFKIVQNHELHNGELRLPKIFVKNHWKEISNPVVLKLPNNDRHKISWVKRDGDIWLQKNWENIAKFLKLGYLVVFKYIGRSYFEVKIFGLNTLEIDYSNITKFIDESCEVIVDDSDDDDSVGQMNGVGTSQRGKTRKRKMNGSKRGRKTKKSSTSGAGAVNVNPSFEVKLSKTYALPDGNMLRLPSDFSQKYLNGYYGSASIRVGEDMAMEVTLRFQDIDYNRTSFISDGWKPVIQKYNLQVDDICNFKMIQQHPPSFTLTINEAGGMISSRDNNIGKRRAIEGTSRSCHVQSNLEGHIIEICVSSNYPYIDSEVFDRHREWHNKDVELKMGQKSWFVTVKYYGKTCRFYKGWRPFKKDCNLKNGDSCFLKLIDEENLLFEVSFE</sequence>
<proteinExistence type="predicted"/>
<comment type="caution">
    <text evidence="1">The sequence shown here is derived from an EMBL/GenBank/DDBJ whole genome shotgun (WGS) entry which is preliminary data.</text>
</comment>
<protein>
    <submittedName>
        <fullName evidence="1">Uncharacterized protein</fullName>
    </submittedName>
</protein>
<gene>
    <name evidence="1" type="ORF">MILVUS5_LOCUS37478</name>
</gene>
<keyword evidence="2" id="KW-1185">Reference proteome</keyword>
<evidence type="ECO:0000313" key="2">
    <source>
        <dbReference type="Proteomes" id="UP001177021"/>
    </source>
</evidence>
<name>A0ACB0LXE8_TRIPR</name>
<accession>A0ACB0LXE8</accession>
<organism evidence="1 2">
    <name type="scientific">Trifolium pratense</name>
    <name type="common">Red clover</name>
    <dbReference type="NCBI Taxonomy" id="57577"/>
    <lineage>
        <taxon>Eukaryota</taxon>
        <taxon>Viridiplantae</taxon>
        <taxon>Streptophyta</taxon>
        <taxon>Embryophyta</taxon>
        <taxon>Tracheophyta</taxon>
        <taxon>Spermatophyta</taxon>
        <taxon>Magnoliopsida</taxon>
        <taxon>eudicotyledons</taxon>
        <taxon>Gunneridae</taxon>
        <taxon>Pentapetalae</taxon>
        <taxon>rosids</taxon>
        <taxon>fabids</taxon>
        <taxon>Fabales</taxon>
        <taxon>Fabaceae</taxon>
        <taxon>Papilionoideae</taxon>
        <taxon>50 kb inversion clade</taxon>
        <taxon>NPAAA clade</taxon>
        <taxon>Hologalegina</taxon>
        <taxon>IRL clade</taxon>
        <taxon>Trifolieae</taxon>
        <taxon>Trifolium</taxon>
    </lineage>
</organism>
<reference evidence="1" key="1">
    <citation type="submission" date="2023-10" db="EMBL/GenBank/DDBJ databases">
        <authorList>
            <person name="Rodriguez Cubillos JULIANA M."/>
            <person name="De Vega J."/>
        </authorList>
    </citation>
    <scope>NUCLEOTIDE SEQUENCE</scope>
</reference>